<dbReference type="GO" id="GO:0008233">
    <property type="term" value="F:peptidase activity"/>
    <property type="evidence" value="ECO:0007669"/>
    <property type="project" value="InterPro"/>
</dbReference>
<organism evidence="3 4">
    <name type="scientific">Pseudoroseicyclus aestuarii</name>
    <dbReference type="NCBI Taxonomy" id="1795041"/>
    <lineage>
        <taxon>Bacteria</taxon>
        <taxon>Pseudomonadati</taxon>
        <taxon>Pseudomonadota</taxon>
        <taxon>Alphaproteobacteria</taxon>
        <taxon>Rhodobacterales</taxon>
        <taxon>Paracoccaceae</taxon>
        <taxon>Pseudoroseicyclus</taxon>
    </lineage>
</organism>
<comment type="caution">
    <text evidence="3">The sequence shown here is derived from an EMBL/GenBank/DDBJ whole genome shotgun (WGS) entry which is preliminary data.</text>
</comment>
<sequence length="295" mass="30600">MPTIRETLAAQPVALSEELASVQLAQEAPEGEATALGGDAERYVVTRGVAVVPVRGLLTPNSAMLERYLGWTTYFGLEETMDHLAASEDVSAVVLDVDSPGGLVTGLEAAAEAIARCAAVKPVHALVAPLAASAAYWLASQARDITVTPGSLVGSIGVALIASAPVQPDIMGMQTIPMVSSHARAKRPDVSTEEGRAELQRWLDESEVRFHAAVARGRGIAEADLPERLSVSADTAWGGGVYAPDDAVSRGLADTVETRAAFYARILAAYAPRPSARRTASFTARAAAAAALAAS</sequence>
<dbReference type="InterPro" id="IPR033855">
    <property type="entry name" value="Protein_C"/>
</dbReference>
<comment type="similarity">
    <text evidence="1">Belongs to the peptidase S49 family.</text>
</comment>
<dbReference type="CDD" id="cd07022">
    <property type="entry name" value="S49_Sppa_36K_type"/>
    <property type="match status" value="1"/>
</dbReference>
<dbReference type="InterPro" id="IPR002142">
    <property type="entry name" value="Peptidase_S49"/>
</dbReference>
<name>A0A318SRF7_9RHOB</name>
<dbReference type="SUPFAM" id="SSF52096">
    <property type="entry name" value="ClpP/crotonase"/>
    <property type="match status" value="1"/>
</dbReference>
<dbReference type="OrthoDB" id="266140at2"/>
<reference evidence="3 4" key="1">
    <citation type="submission" date="2018-06" db="EMBL/GenBank/DDBJ databases">
        <title>Genomic Encyclopedia of Type Strains, Phase III (KMG-III): the genomes of soil and plant-associated and newly described type strains.</title>
        <authorList>
            <person name="Whitman W."/>
        </authorList>
    </citation>
    <scope>NUCLEOTIDE SEQUENCE [LARGE SCALE GENOMIC DNA]</scope>
    <source>
        <strain evidence="3 4">CECT 9025</strain>
    </source>
</reference>
<dbReference type="Pfam" id="PF01343">
    <property type="entry name" value="Peptidase_S49"/>
    <property type="match status" value="1"/>
</dbReference>
<dbReference type="Proteomes" id="UP000248311">
    <property type="component" value="Unassembled WGS sequence"/>
</dbReference>
<dbReference type="PANTHER" id="PTHR42987">
    <property type="entry name" value="PEPTIDASE S49"/>
    <property type="match status" value="1"/>
</dbReference>
<gene>
    <name evidence="3" type="ORF">DFP88_11132</name>
</gene>
<dbReference type="PANTHER" id="PTHR42987:SF4">
    <property type="entry name" value="PROTEASE SOHB-RELATED"/>
    <property type="match status" value="1"/>
</dbReference>
<evidence type="ECO:0000256" key="1">
    <source>
        <dbReference type="ARBA" id="ARBA00008683"/>
    </source>
</evidence>
<evidence type="ECO:0000313" key="3">
    <source>
        <dbReference type="EMBL" id="PYE80822.1"/>
    </source>
</evidence>
<dbReference type="Gene3D" id="3.90.226.10">
    <property type="entry name" value="2-enoyl-CoA Hydratase, Chain A, domain 1"/>
    <property type="match status" value="1"/>
</dbReference>
<dbReference type="InterPro" id="IPR029045">
    <property type="entry name" value="ClpP/crotonase-like_dom_sf"/>
</dbReference>
<protein>
    <submittedName>
        <fullName evidence="3">Peptidase S49-like protein</fullName>
    </submittedName>
</protein>
<keyword evidence="4" id="KW-1185">Reference proteome</keyword>
<dbReference type="AlphaFoldDB" id="A0A318SRF7"/>
<feature type="domain" description="Peptidase S49" evidence="2">
    <location>
        <begin position="118"/>
        <end position="264"/>
    </location>
</feature>
<evidence type="ECO:0000313" key="4">
    <source>
        <dbReference type="Proteomes" id="UP000248311"/>
    </source>
</evidence>
<evidence type="ECO:0000259" key="2">
    <source>
        <dbReference type="Pfam" id="PF01343"/>
    </source>
</evidence>
<proteinExistence type="inferred from homology"/>
<accession>A0A318SRF7</accession>
<dbReference type="EMBL" id="QJTE01000011">
    <property type="protein sequence ID" value="PYE80822.1"/>
    <property type="molecule type" value="Genomic_DNA"/>
</dbReference>
<dbReference type="GO" id="GO:0006508">
    <property type="term" value="P:proteolysis"/>
    <property type="evidence" value="ECO:0007669"/>
    <property type="project" value="InterPro"/>
</dbReference>